<comment type="caution">
    <text evidence="1">The sequence shown here is derived from an EMBL/GenBank/DDBJ whole genome shotgun (WGS) entry which is preliminary data.</text>
</comment>
<dbReference type="EMBL" id="BOPC01000010">
    <property type="protein sequence ID" value="GIJ25539.1"/>
    <property type="molecule type" value="Genomic_DNA"/>
</dbReference>
<gene>
    <name evidence="1" type="ORF">Vqi01_07010</name>
</gene>
<dbReference type="NCBIfam" id="NF047389">
    <property type="entry name" value="ATPase_Sll1717"/>
    <property type="match status" value="1"/>
</dbReference>
<name>A0ABQ4J5V1_9ACTN</name>
<sequence length="546" mass="62219">MASHSKRKLRSDFSLGGEQAEADWLLNEAFYETAIYQVMTSRLQKKNFLVGRTGSGKSACLQTLEQQYAEHVIRIDPEDLSLPYITDLGVVRYLSSLEVHLDPFFIALWKHVLLIEVIKHRYKVDSQAKKQSVMDMLKEKVKRDRSKRAALDYLEEFEGKFWIETNERLKEITRNFERQITAEASIPTSIPDFSLSVGSSKASSNAERTELVSRFQRIVNETQLPRLNKMITVLKDDILDDQNFTYVVIDDLDRDWADQKITNDLIRCLFRAVHDLNKVQHLKILVALRTNIFESLDFGRTGGQEEKFRSLIVRMSWTKSDLKELLSSRVSLAARKAGFGDVTSISDVLPQTNRTRGSALDYILNRTLMRPRDAINFFNECFSLIGGRERLTWVNIHAGEAAYSVNRLLALRDEWKPTFPGIERIFRVFTGARNTLTPEEMRKRLDDCALLAAEADFPGAVWMTELSEPLWSGSSADEFAVSYQPLIRLLHNIGFIGCITTSHDGSDSPAVYSYDDATFPDLLGNIRKVTGFVVHPAFRPALDISG</sequence>
<evidence type="ECO:0000313" key="2">
    <source>
        <dbReference type="Proteomes" id="UP000653076"/>
    </source>
</evidence>
<reference evidence="1 2" key="1">
    <citation type="submission" date="2021-01" db="EMBL/GenBank/DDBJ databases">
        <title>Whole genome shotgun sequence of Verrucosispora qiuiae NBRC 106684.</title>
        <authorList>
            <person name="Komaki H."/>
            <person name="Tamura T."/>
        </authorList>
    </citation>
    <scope>NUCLEOTIDE SEQUENCE [LARGE SCALE GENOMIC DNA]</scope>
    <source>
        <strain evidence="1 2">NBRC 106684</strain>
    </source>
</reference>
<dbReference type="InterPro" id="IPR027417">
    <property type="entry name" value="P-loop_NTPase"/>
</dbReference>
<organism evidence="1 2">
    <name type="scientific">Micromonospora qiuiae</name>
    <dbReference type="NCBI Taxonomy" id="502268"/>
    <lineage>
        <taxon>Bacteria</taxon>
        <taxon>Bacillati</taxon>
        <taxon>Actinomycetota</taxon>
        <taxon>Actinomycetes</taxon>
        <taxon>Micromonosporales</taxon>
        <taxon>Micromonosporaceae</taxon>
        <taxon>Micromonospora</taxon>
    </lineage>
</organism>
<proteinExistence type="predicted"/>
<protein>
    <submittedName>
        <fullName evidence="1">Uncharacterized protein</fullName>
    </submittedName>
</protein>
<keyword evidence="2" id="KW-1185">Reference proteome</keyword>
<accession>A0ABQ4J5V1</accession>
<dbReference type="SUPFAM" id="SSF52540">
    <property type="entry name" value="P-loop containing nucleoside triphosphate hydrolases"/>
    <property type="match status" value="1"/>
</dbReference>
<dbReference type="RefSeq" id="WP_204032908.1">
    <property type="nucleotide sequence ID" value="NZ_BOPC01000010.1"/>
</dbReference>
<dbReference type="InterPro" id="IPR059206">
    <property type="entry name" value="Sll1717-like"/>
</dbReference>
<dbReference type="Proteomes" id="UP000653076">
    <property type="component" value="Unassembled WGS sequence"/>
</dbReference>
<evidence type="ECO:0000313" key="1">
    <source>
        <dbReference type="EMBL" id="GIJ25539.1"/>
    </source>
</evidence>